<dbReference type="Proteomes" id="UP001064933">
    <property type="component" value="Chromosome"/>
</dbReference>
<keyword evidence="8" id="KW-1133">Transmembrane helix</keyword>
<evidence type="ECO:0000256" key="8">
    <source>
        <dbReference type="SAM" id="Phobius"/>
    </source>
</evidence>
<name>A0ABY6AZG0_9BURK</name>
<dbReference type="Pfam" id="PF02518">
    <property type="entry name" value="HATPase_c"/>
    <property type="match status" value="1"/>
</dbReference>
<evidence type="ECO:0000256" key="5">
    <source>
        <dbReference type="ARBA" id="ARBA00022777"/>
    </source>
</evidence>
<dbReference type="PANTHER" id="PTHR44936:SF10">
    <property type="entry name" value="SENSOR PROTEIN RSTB"/>
    <property type="match status" value="1"/>
</dbReference>
<evidence type="ECO:0000256" key="3">
    <source>
        <dbReference type="ARBA" id="ARBA00022679"/>
    </source>
</evidence>
<comment type="catalytic activity">
    <reaction evidence="1">
        <text>ATP + protein L-histidine = ADP + protein N-phospho-L-histidine.</text>
        <dbReference type="EC" id="2.7.13.3"/>
    </reaction>
</comment>
<feature type="compositionally biased region" description="Polar residues" evidence="7">
    <location>
        <begin position="722"/>
        <end position="731"/>
    </location>
</feature>
<evidence type="ECO:0000259" key="9">
    <source>
        <dbReference type="SMART" id="SM00387"/>
    </source>
</evidence>
<dbReference type="Gene3D" id="3.30.565.10">
    <property type="entry name" value="Histidine kinase-like ATPase, C-terminal domain"/>
    <property type="match status" value="1"/>
</dbReference>
<dbReference type="SUPFAM" id="SSF55874">
    <property type="entry name" value="ATPase domain of HSP90 chaperone/DNA topoisomerase II/histidine kinase"/>
    <property type="match status" value="1"/>
</dbReference>
<evidence type="ECO:0000256" key="2">
    <source>
        <dbReference type="ARBA" id="ARBA00012438"/>
    </source>
</evidence>
<keyword evidence="4" id="KW-0547">Nucleotide-binding</keyword>
<gene>
    <name evidence="10" type="ORF">N4261_23920</name>
</gene>
<keyword evidence="3" id="KW-0808">Transferase</keyword>
<evidence type="ECO:0000256" key="6">
    <source>
        <dbReference type="ARBA" id="ARBA00022840"/>
    </source>
</evidence>
<evidence type="ECO:0000256" key="4">
    <source>
        <dbReference type="ARBA" id="ARBA00022741"/>
    </source>
</evidence>
<sequence length="775" mass="83289">MKLGPVELPALAVPRLGLAAFRRRLVVHLAFVLLAVATVGLVLTVLIDQKQRAYQRYAQGFRQSLSEIVLQLRHPSGQLALLNPTMNTGDPDGQTPVLLPFSAIDFDDQGKAQRAVEMAGCGLRWPDGASLCVAVGANAYAGGFIYVVGSLDSGPLRGRERGGLDLTQVHRARVTLKLRGETQTWIAPFEAMATGAAASSSEGIGAQRGRLTGFIETGPVLDRQARPIRDFRGWLWREGACTELAGGVGGAGPAVVSSLPVPDCIRRSFYSIRLPVEAYRAALFEKRLPVWPPADMDQTRVRVELLGPSAPAEGESPQAAAPVLFDSARPGASLAQSLDRLGAGLQPGETLRILKLAPPSYVSRLPTPPQTLAERRGPELQEQALPWLIHLIRRLPVEGISASDGRWLEASDEVATPSGRYRLALRGDLRSLDRQLALEARPLAWLAAAMLAAVAAAWLLVELGLIRRIAVLTKRAAAVSYNMQDARADQRLGDLEVADLRGSDELGILAGSLADLLRRVKDGLRREHLLAERERDMWHAVGHEIMSPLQSLMWLHAAADDPSHRYVQRMQQAVKVLYGSAPPSEALAAADLQAGSLDLFDFCRDVAANAHYAGIDEVRFHSELPAPQRVHADAYALEDAVTHVLRNADRHRVAGTPIEMSLQAGEPGMVLLRIRNQGPTIDPALLDKIFEYGVSGVTGTGGASGVAGGADHPDHTDAAAQVSGTDPSMSPAQGEHRGQGLFVAKTYLAKMDGAIRALNLPDGVVFEMSLRRVAG</sequence>
<dbReference type="EMBL" id="CP104562">
    <property type="protein sequence ID" value="UXH77970.1"/>
    <property type="molecule type" value="Genomic_DNA"/>
</dbReference>
<organism evidence="10 11">
    <name type="scientific">Roseateles amylovorans</name>
    <dbReference type="NCBI Taxonomy" id="2978473"/>
    <lineage>
        <taxon>Bacteria</taxon>
        <taxon>Pseudomonadati</taxon>
        <taxon>Pseudomonadota</taxon>
        <taxon>Betaproteobacteria</taxon>
        <taxon>Burkholderiales</taxon>
        <taxon>Sphaerotilaceae</taxon>
        <taxon>Roseateles</taxon>
    </lineage>
</organism>
<evidence type="ECO:0000256" key="7">
    <source>
        <dbReference type="SAM" id="MobiDB-lite"/>
    </source>
</evidence>
<dbReference type="SMART" id="SM00387">
    <property type="entry name" value="HATPase_c"/>
    <property type="match status" value="1"/>
</dbReference>
<evidence type="ECO:0000256" key="1">
    <source>
        <dbReference type="ARBA" id="ARBA00000085"/>
    </source>
</evidence>
<feature type="region of interest" description="Disordered" evidence="7">
    <location>
        <begin position="704"/>
        <end position="736"/>
    </location>
</feature>
<feature type="domain" description="Histidine kinase/HSP90-like ATPase" evidence="9">
    <location>
        <begin position="632"/>
        <end position="774"/>
    </location>
</feature>
<evidence type="ECO:0000313" key="11">
    <source>
        <dbReference type="Proteomes" id="UP001064933"/>
    </source>
</evidence>
<keyword evidence="5 10" id="KW-0418">Kinase</keyword>
<keyword evidence="6" id="KW-0067">ATP-binding</keyword>
<dbReference type="InterPro" id="IPR036890">
    <property type="entry name" value="HATPase_C_sf"/>
</dbReference>
<dbReference type="RefSeq" id="WP_261757733.1">
    <property type="nucleotide sequence ID" value="NZ_CP104562.2"/>
</dbReference>
<feature type="transmembrane region" description="Helical" evidence="8">
    <location>
        <begin position="443"/>
        <end position="465"/>
    </location>
</feature>
<keyword evidence="8" id="KW-0812">Transmembrane</keyword>
<dbReference type="EC" id="2.7.13.3" evidence="2"/>
<evidence type="ECO:0000313" key="10">
    <source>
        <dbReference type="EMBL" id="UXH77970.1"/>
    </source>
</evidence>
<feature type="transmembrane region" description="Helical" evidence="8">
    <location>
        <begin position="25"/>
        <end position="47"/>
    </location>
</feature>
<reference evidence="10" key="1">
    <citation type="submission" date="2022-10" db="EMBL/GenBank/DDBJ databases">
        <title>Characterization and whole genome sequencing of a new Roseateles species, isolated from fresh water.</title>
        <authorList>
            <person name="Guliayeva D.Y."/>
            <person name="Akhremchuk A.E."/>
            <person name="Sikolenko M.A."/>
            <person name="Valentovich L.N."/>
            <person name="Sidarenka A.V."/>
        </authorList>
    </citation>
    <scope>NUCLEOTIDE SEQUENCE</scope>
    <source>
        <strain evidence="10">BIM B-1768</strain>
    </source>
</reference>
<dbReference type="GO" id="GO:0016301">
    <property type="term" value="F:kinase activity"/>
    <property type="evidence" value="ECO:0007669"/>
    <property type="project" value="UniProtKB-KW"/>
</dbReference>
<dbReference type="PANTHER" id="PTHR44936">
    <property type="entry name" value="SENSOR PROTEIN CREC"/>
    <property type="match status" value="1"/>
</dbReference>
<proteinExistence type="predicted"/>
<dbReference type="InterPro" id="IPR003594">
    <property type="entry name" value="HATPase_dom"/>
</dbReference>
<keyword evidence="8" id="KW-0472">Membrane</keyword>
<protein>
    <recommendedName>
        <fullName evidence="2">histidine kinase</fullName>
        <ecNumber evidence="2">2.7.13.3</ecNumber>
    </recommendedName>
</protein>
<accession>A0ABY6AZG0</accession>
<keyword evidence="11" id="KW-1185">Reference proteome</keyword>
<dbReference type="InterPro" id="IPR050980">
    <property type="entry name" value="2C_sensor_his_kinase"/>
</dbReference>